<feature type="coiled-coil region" evidence="1">
    <location>
        <begin position="293"/>
        <end position="405"/>
    </location>
</feature>
<evidence type="ECO:0000313" key="2">
    <source>
        <dbReference type="EMBL" id="CAG9771259.1"/>
    </source>
</evidence>
<dbReference type="InterPro" id="IPR038275">
    <property type="entry name" value="Nuf2_N_sf"/>
</dbReference>
<organism evidence="2 3">
    <name type="scientific">Ceutorhynchus assimilis</name>
    <name type="common">cabbage seed weevil</name>
    <dbReference type="NCBI Taxonomy" id="467358"/>
    <lineage>
        <taxon>Eukaryota</taxon>
        <taxon>Metazoa</taxon>
        <taxon>Ecdysozoa</taxon>
        <taxon>Arthropoda</taxon>
        <taxon>Hexapoda</taxon>
        <taxon>Insecta</taxon>
        <taxon>Pterygota</taxon>
        <taxon>Neoptera</taxon>
        <taxon>Endopterygota</taxon>
        <taxon>Coleoptera</taxon>
        <taxon>Polyphaga</taxon>
        <taxon>Cucujiformia</taxon>
        <taxon>Curculionidae</taxon>
        <taxon>Ceutorhynchinae</taxon>
        <taxon>Ceutorhynchus</taxon>
    </lineage>
</organism>
<gene>
    <name evidence="2" type="ORF">CEUTPL_LOCUS11697</name>
</gene>
<protein>
    <submittedName>
        <fullName evidence="2">Uncharacterized protein</fullName>
    </submittedName>
</protein>
<dbReference type="EMBL" id="OU892283">
    <property type="protein sequence ID" value="CAG9771259.1"/>
    <property type="molecule type" value="Genomic_DNA"/>
</dbReference>
<sequence>MNSKQKLKKGGPKGGGLLESKMVGTIELVKQYWPDYPITLADIRNPTSSFVLKFYKDCIDDLEAKITFATRTRRLPNPLNEDCKEEILYLKLRKIPSLAAANFKLGDLYVFDPARLYQHMLITMHFLILSESKMDKMVQTFNEAFDVAQSRQNLEDSINKIKEDKIQVQIALTLANSELKKEQEITAGQLPKYKETLSLIQLSEAKCKDLVLEYERLENYTKNMQEEIEKLEKTEATLKSKIVSEDEIKNLQAIRQSLEKDDEDLQVDEQAMDPLEQKKHAKLLQTCVNEIEHLQLENNIFELSKQREELQNLTKDVEYSQAIQENSETEIAEMKTALESQVQLLEKDVGLAEKTHQKDMKKKLAAEAKSKKQHAKVIKEGANQIIELKNAESKLEAEHKTVEDALFEQHMKIYNMHKARVDAFKSVLSQAESKAEKMGE</sequence>
<dbReference type="Gene3D" id="1.10.418.60">
    <property type="entry name" value="Ncd80 complex, Nuf2 subunit"/>
    <property type="match status" value="1"/>
</dbReference>
<dbReference type="OrthoDB" id="6735200at2759"/>
<proteinExistence type="predicted"/>
<keyword evidence="1" id="KW-0175">Coiled coil</keyword>
<reference evidence="2" key="1">
    <citation type="submission" date="2022-01" db="EMBL/GenBank/DDBJ databases">
        <authorList>
            <person name="King R."/>
        </authorList>
    </citation>
    <scope>NUCLEOTIDE SEQUENCE</scope>
</reference>
<feature type="coiled-coil region" evidence="1">
    <location>
        <begin position="207"/>
        <end position="268"/>
    </location>
</feature>
<dbReference type="AlphaFoldDB" id="A0A9N9MTM2"/>
<keyword evidence="3" id="KW-1185">Reference proteome</keyword>
<evidence type="ECO:0000313" key="3">
    <source>
        <dbReference type="Proteomes" id="UP001152799"/>
    </source>
</evidence>
<name>A0A9N9MTM2_9CUCU</name>
<accession>A0A9N9MTM2</accession>
<evidence type="ECO:0000256" key="1">
    <source>
        <dbReference type="SAM" id="Coils"/>
    </source>
</evidence>
<dbReference type="Proteomes" id="UP001152799">
    <property type="component" value="Chromosome 7"/>
</dbReference>